<feature type="non-terminal residue" evidence="2">
    <location>
        <position position="203"/>
    </location>
</feature>
<dbReference type="PANTHER" id="PTHR20883:SF48">
    <property type="entry name" value="ECTOINE DIOXYGENASE"/>
    <property type="match status" value="1"/>
</dbReference>
<evidence type="ECO:0000256" key="1">
    <source>
        <dbReference type="SAM" id="MobiDB-lite"/>
    </source>
</evidence>
<gene>
    <name evidence="2" type="ORF">METZ01_LOCUS63540</name>
</gene>
<name>A0A381T392_9ZZZZ</name>
<sequence>MTIMQLDDALRARYVRDGYLVFPSLFSATEIAPLCRETERLIEAARGKSESDDVHDLEDSHEPDGEPRVRRIKDPVQQFDLYRAFSRNDKLLSVVRFLIGDNVRFHNSKINIKAAGFGAAVEWHQDWAFYPHTNDAVLAVGIALQDLTESNGPLLVVPGSHRDQVYDHHTDGVFTGAIKASSVAKESKRAVPLTGPAGSITIH</sequence>
<dbReference type="Gene3D" id="2.60.120.620">
    <property type="entry name" value="q2cbj1_9rhob like domain"/>
    <property type="match status" value="1"/>
</dbReference>
<dbReference type="AlphaFoldDB" id="A0A381T392"/>
<dbReference type="GO" id="GO:0046872">
    <property type="term" value="F:metal ion binding"/>
    <property type="evidence" value="ECO:0007669"/>
    <property type="project" value="UniProtKB-ARBA"/>
</dbReference>
<evidence type="ECO:0000313" key="2">
    <source>
        <dbReference type="EMBL" id="SVA10686.1"/>
    </source>
</evidence>
<feature type="region of interest" description="Disordered" evidence="1">
    <location>
        <begin position="46"/>
        <end position="69"/>
    </location>
</feature>
<proteinExistence type="predicted"/>
<dbReference type="PANTHER" id="PTHR20883">
    <property type="entry name" value="PHYTANOYL-COA DIOXYGENASE DOMAIN CONTAINING 1"/>
    <property type="match status" value="1"/>
</dbReference>
<accession>A0A381T392</accession>
<dbReference type="InterPro" id="IPR008775">
    <property type="entry name" value="Phytyl_CoA_dOase-like"/>
</dbReference>
<organism evidence="2">
    <name type="scientific">marine metagenome</name>
    <dbReference type="NCBI Taxonomy" id="408172"/>
    <lineage>
        <taxon>unclassified sequences</taxon>
        <taxon>metagenomes</taxon>
        <taxon>ecological metagenomes</taxon>
    </lineage>
</organism>
<evidence type="ECO:0008006" key="3">
    <source>
        <dbReference type="Google" id="ProtNLM"/>
    </source>
</evidence>
<dbReference type="EMBL" id="UINC01003962">
    <property type="protein sequence ID" value="SVA10686.1"/>
    <property type="molecule type" value="Genomic_DNA"/>
</dbReference>
<dbReference type="GO" id="GO:0016491">
    <property type="term" value="F:oxidoreductase activity"/>
    <property type="evidence" value="ECO:0007669"/>
    <property type="project" value="UniProtKB-ARBA"/>
</dbReference>
<dbReference type="SUPFAM" id="SSF51197">
    <property type="entry name" value="Clavaminate synthase-like"/>
    <property type="match status" value="1"/>
</dbReference>
<protein>
    <recommendedName>
        <fullName evidence="3">Phytanoyl-CoA dioxygenase</fullName>
    </recommendedName>
</protein>
<reference evidence="2" key="1">
    <citation type="submission" date="2018-05" db="EMBL/GenBank/DDBJ databases">
        <authorList>
            <person name="Lanie J.A."/>
            <person name="Ng W.-L."/>
            <person name="Kazmierczak K.M."/>
            <person name="Andrzejewski T.M."/>
            <person name="Davidsen T.M."/>
            <person name="Wayne K.J."/>
            <person name="Tettelin H."/>
            <person name="Glass J.I."/>
            <person name="Rusch D."/>
            <person name="Podicherti R."/>
            <person name="Tsui H.-C.T."/>
            <person name="Winkler M.E."/>
        </authorList>
    </citation>
    <scope>NUCLEOTIDE SEQUENCE</scope>
</reference>
<dbReference type="Pfam" id="PF05721">
    <property type="entry name" value="PhyH"/>
    <property type="match status" value="1"/>
</dbReference>